<feature type="compositionally biased region" description="Basic and acidic residues" evidence="1">
    <location>
        <begin position="155"/>
        <end position="164"/>
    </location>
</feature>
<organism evidence="2 3">
    <name type="scientific">Actinotalea ferrariae CF5-4</name>
    <dbReference type="NCBI Taxonomy" id="948458"/>
    <lineage>
        <taxon>Bacteria</taxon>
        <taxon>Bacillati</taxon>
        <taxon>Actinomycetota</taxon>
        <taxon>Actinomycetes</taxon>
        <taxon>Micrococcales</taxon>
        <taxon>Cellulomonadaceae</taxon>
        <taxon>Actinotalea</taxon>
    </lineage>
</organism>
<evidence type="ECO:0000313" key="2">
    <source>
        <dbReference type="EMBL" id="EYR62089.1"/>
    </source>
</evidence>
<protein>
    <submittedName>
        <fullName evidence="2">Uncharacterized protein</fullName>
    </submittedName>
</protein>
<sequence>MGQPPAHTTVYVRGDSSTYHVDPNCLVMAQERAARTLATCRAHQAHQSCLIACHTCATSVAATLNAVLGPVPSGERRRRPRPRLTPVTAQPTTSGSTVLTPDWYDESTDLYTPYGAPISADDIRFANASNAGWGTASYGQHHDEHLGENTDDDNDWRGAGRYLD</sequence>
<evidence type="ECO:0000313" key="3">
    <source>
        <dbReference type="Proteomes" id="UP000019753"/>
    </source>
</evidence>
<reference evidence="2 3" key="1">
    <citation type="submission" date="2014-01" db="EMBL/GenBank/DDBJ databases">
        <title>Actinotalea ferrariae CF5-4.</title>
        <authorList>
            <person name="Chen F."/>
            <person name="Li Y."/>
            <person name="Wang G."/>
        </authorList>
    </citation>
    <scope>NUCLEOTIDE SEQUENCE [LARGE SCALE GENOMIC DNA]</scope>
    <source>
        <strain evidence="2 3">CF5-4</strain>
    </source>
</reference>
<keyword evidence="3" id="KW-1185">Reference proteome</keyword>
<feature type="compositionally biased region" description="Polar residues" evidence="1">
    <location>
        <begin position="87"/>
        <end position="99"/>
    </location>
</feature>
<evidence type="ECO:0000256" key="1">
    <source>
        <dbReference type="SAM" id="MobiDB-lite"/>
    </source>
</evidence>
<dbReference type="EMBL" id="AXCW01000334">
    <property type="protein sequence ID" value="EYR62089.1"/>
    <property type="molecule type" value="Genomic_DNA"/>
</dbReference>
<dbReference type="AlphaFoldDB" id="A0A021VLI0"/>
<comment type="caution">
    <text evidence="2">The sequence shown here is derived from an EMBL/GenBank/DDBJ whole genome shotgun (WGS) entry which is preliminary data.</text>
</comment>
<name>A0A021VLI0_9CELL</name>
<feature type="region of interest" description="Disordered" evidence="1">
    <location>
        <begin position="70"/>
        <end position="101"/>
    </location>
</feature>
<proteinExistence type="predicted"/>
<gene>
    <name evidence="2" type="ORF">N866_11965</name>
</gene>
<feature type="region of interest" description="Disordered" evidence="1">
    <location>
        <begin position="139"/>
        <end position="164"/>
    </location>
</feature>
<accession>A0A021VLI0</accession>
<dbReference type="Proteomes" id="UP000019753">
    <property type="component" value="Unassembled WGS sequence"/>
</dbReference>
<dbReference type="RefSeq" id="WP_034228889.1">
    <property type="nucleotide sequence ID" value="NZ_AXCW01000334.1"/>
</dbReference>